<protein>
    <recommendedName>
        <fullName evidence="4">Lipoprotein</fullName>
    </recommendedName>
</protein>
<dbReference type="STRING" id="630515.SAMN04489812_0427"/>
<gene>
    <name evidence="2" type="ORF">SAMN04489812_0427</name>
</gene>
<accession>A0A1H1NAQ1</accession>
<organism evidence="2 3">
    <name type="scientific">Microlunatus soli</name>
    <dbReference type="NCBI Taxonomy" id="630515"/>
    <lineage>
        <taxon>Bacteria</taxon>
        <taxon>Bacillati</taxon>
        <taxon>Actinomycetota</taxon>
        <taxon>Actinomycetes</taxon>
        <taxon>Propionibacteriales</taxon>
        <taxon>Propionibacteriaceae</taxon>
        <taxon>Microlunatus</taxon>
    </lineage>
</organism>
<dbReference type="Proteomes" id="UP000199103">
    <property type="component" value="Chromosome I"/>
</dbReference>
<feature type="signal peptide" evidence="1">
    <location>
        <begin position="1"/>
        <end position="32"/>
    </location>
</feature>
<dbReference type="OrthoDB" id="5193742at2"/>
<evidence type="ECO:0000313" key="3">
    <source>
        <dbReference type="Proteomes" id="UP000199103"/>
    </source>
</evidence>
<name>A0A1H1NAQ1_9ACTN</name>
<evidence type="ECO:0000313" key="2">
    <source>
        <dbReference type="EMBL" id="SDR95409.1"/>
    </source>
</evidence>
<evidence type="ECO:0000256" key="1">
    <source>
        <dbReference type="SAM" id="SignalP"/>
    </source>
</evidence>
<feature type="chain" id="PRO_5039581587" description="Lipoprotein" evidence="1">
    <location>
        <begin position="33"/>
        <end position="139"/>
    </location>
</feature>
<dbReference type="AlphaFoldDB" id="A0A1H1NAQ1"/>
<proteinExistence type="predicted"/>
<dbReference type="PROSITE" id="PS51257">
    <property type="entry name" value="PROKAR_LIPOPROTEIN"/>
    <property type="match status" value="1"/>
</dbReference>
<sequence>MTWLAKPGLRCGLLSSAVIVPSLLLLSGCASSAQLPAQHAAANFQAAVHNHDTEAACNLLSQESRSALEQTSTQPCAVALKALDLTTGAPRTVEVWGDNAQARLPDGVLFLAKFPAGWKITGAECEAEPEDRYSCAVRS</sequence>
<dbReference type="EMBL" id="LT629772">
    <property type="protein sequence ID" value="SDR95409.1"/>
    <property type="molecule type" value="Genomic_DNA"/>
</dbReference>
<dbReference type="RefSeq" id="WP_157683158.1">
    <property type="nucleotide sequence ID" value="NZ_LT629772.1"/>
</dbReference>
<keyword evidence="3" id="KW-1185">Reference proteome</keyword>
<keyword evidence="1" id="KW-0732">Signal</keyword>
<reference evidence="2 3" key="1">
    <citation type="submission" date="2016-10" db="EMBL/GenBank/DDBJ databases">
        <authorList>
            <person name="de Groot N.N."/>
        </authorList>
    </citation>
    <scope>NUCLEOTIDE SEQUENCE [LARGE SCALE GENOMIC DNA]</scope>
    <source>
        <strain evidence="2 3">DSM 21800</strain>
    </source>
</reference>
<evidence type="ECO:0008006" key="4">
    <source>
        <dbReference type="Google" id="ProtNLM"/>
    </source>
</evidence>